<dbReference type="SUPFAM" id="SSF53448">
    <property type="entry name" value="Nucleotide-diphospho-sugar transferases"/>
    <property type="match status" value="1"/>
</dbReference>
<dbReference type="EMBL" id="JBHTCG010000034">
    <property type="protein sequence ID" value="MFC7387119.1"/>
    <property type="molecule type" value="Genomic_DNA"/>
</dbReference>
<feature type="domain" description="Nucleotidyl transferase" evidence="1">
    <location>
        <begin position="13"/>
        <end position="251"/>
    </location>
</feature>
<dbReference type="Pfam" id="PF00483">
    <property type="entry name" value="NTP_transferase"/>
    <property type="match status" value="1"/>
</dbReference>
<name>A0ABW2PDU2_9ACTN</name>
<evidence type="ECO:0000259" key="1">
    <source>
        <dbReference type="Pfam" id="PF00483"/>
    </source>
</evidence>
<keyword evidence="3" id="KW-1185">Reference proteome</keyword>
<dbReference type="InterPro" id="IPR013446">
    <property type="entry name" value="G1P_cyt_trans-like"/>
</dbReference>
<evidence type="ECO:0000313" key="3">
    <source>
        <dbReference type="Proteomes" id="UP001596496"/>
    </source>
</evidence>
<accession>A0ABW2PDU2</accession>
<reference evidence="3" key="1">
    <citation type="journal article" date="2019" name="Int. J. Syst. Evol. Microbiol.">
        <title>The Global Catalogue of Microorganisms (GCM) 10K type strain sequencing project: providing services to taxonomists for standard genome sequencing and annotation.</title>
        <authorList>
            <consortium name="The Broad Institute Genomics Platform"/>
            <consortium name="The Broad Institute Genome Sequencing Center for Infectious Disease"/>
            <person name="Wu L."/>
            <person name="Ma J."/>
        </authorList>
    </citation>
    <scope>NUCLEOTIDE SEQUENCE [LARGE SCALE GENOMIC DNA]</scope>
    <source>
        <strain evidence="3">CECT 7649</strain>
    </source>
</reference>
<dbReference type="RefSeq" id="WP_380830794.1">
    <property type="nucleotide sequence ID" value="NZ_JBHTCG010000034.1"/>
</dbReference>
<gene>
    <name evidence="2" type="ORF">ACFQSB_33270</name>
</gene>
<protein>
    <submittedName>
        <fullName evidence="2">Sugar phosphate nucleotidyltransferase</fullName>
    </submittedName>
</protein>
<dbReference type="InterPro" id="IPR005835">
    <property type="entry name" value="NTP_transferase_dom"/>
</dbReference>
<proteinExistence type="predicted"/>
<evidence type="ECO:0000313" key="2">
    <source>
        <dbReference type="EMBL" id="MFC7387119.1"/>
    </source>
</evidence>
<dbReference type="PANTHER" id="PTHR47183">
    <property type="entry name" value="GLUCOSE-1-PHOSPHATE CYTIDYLYLTRANSFERASE-RELATED"/>
    <property type="match status" value="1"/>
</dbReference>
<dbReference type="InterPro" id="IPR029044">
    <property type="entry name" value="Nucleotide-diphossugar_trans"/>
</dbReference>
<dbReference type="Gene3D" id="3.90.550.10">
    <property type="entry name" value="Spore Coat Polysaccharide Biosynthesis Protein SpsA, Chain A"/>
    <property type="match status" value="1"/>
</dbReference>
<dbReference type="Proteomes" id="UP001596496">
    <property type="component" value="Unassembled WGS sequence"/>
</dbReference>
<comment type="caution">
    <text evidence="2">The sequence shown here is derived from an EMBL/GenBank/DDBJ whole genome shotgun (WGS) entry which is preliminary data.</text>
</comment>
<organism evidence="2 3">
    <name type="scientific">Sphaerisporangium rhizosphaerae</name>
    <dbReference type="NCBI Taxonomy" id="2269375"/>
    <lineage>
        <taxon>Bacteria</taxon>
        <taxon>Bacillati</taxon>
        <taxon>Actinomycetota</taxon>
        <taxon>Actinomycetes</taxon>
        <taxon>Streptosporangiales</taxon>
        <taxon>Streptosporangiaceae</taxon>
        <taxon>Sphaerisporangium</taxon>
    </lineage>
</organism>
<sequence length="261" mass="28445">MSAFPGTAPPPVVLLCGGLGLRQRADDDDVPKPLRPLPDGRALLLHVLDYYRAFGLTDFVLCVGYGAEAVEDLLLHEFRVRSHDVRAGAGWHRFEAGGTRVTLVDGGPWAGKCLRLLQAREHIGDGPFLLGYGDVLSDFDLGALARRHRAAGGLLTLTATRVRSRYGELSVDATMAVTGFEEKPLQPALISAGYFMCAPGLFDVLSPDIDLEQQVIPLLVARGAVHAVLHDGLWLPFDTYKDFIDVETLIHQKGCPWLQPI</sequence>
<dbReference type="PANTHER" id="PTHR47183:SF1">
    <property type="entry name" value="GLUCOSE-1-PHOSPHATE CYTIDYLYLTRANSFERASE"/>
    <property type="match status" value="1"/>
</dbReference>